<evidence type="ECO:0000313" key="2">
    <source>
        <dbReference type="Proteomes" id="UP001600943"/>
    </source>
</evidence>
<proteinExistence type="predicted"/>
<sequence length="92" mass="11054">MLSIDKKFLKDIRLFTSQPIAKFYDSLFLNLDLSFVPEFLKIKRKGFQTVFAVFLFMTTESQIPIECFAPLYFYTMTILFRYEDSPLNFYLF</sequence>
<reference evidence="1 2" key="1">
    <citation type="submission" date="2024-04" db="EMBL/GenBank/DDBJ databases">
        <title>Defined microbial consortia suppress multidrug-resistant proinflammatory Enterobacteriaceae via ecological control.</title>
        <authorList>
            <person name="Furuichi M."/>
            <person name="Kawaguchi T."/>
            <person name="Pust M."/>
            <person name="Yasuma K."/>
            <person name="Plichta D."/>
            <person name="Hasegawa N."/>
            <person name="Ohya T."/>
            <person name="Bhattarai S."/>
            <person name="Sasajima S."/>
            <person name="Aoto Y."/>
            <person name="Tuganbaev T."/>
            <person name="Yaginuma M."/>
            <person name="Ueda M."/>
            <person name="Okahashi N."/>
            <person name="Amafuji K."/>
            <person name="Kiridooshi Y."/>
            <person name="Sugita K."/>
            <person name="Strazar M."/>
            <person name="Skelly A."/>
            <person name="Suda W."/>
            <person name="Hattori M."/>
            <person name="Nakamoto N."/>
            <person name="Caballero S."/>
            <person name="Norman J."/>
            <person name="Olle B."/>
            <person name="Tanoue T."/>
            <person name="Arita M."/>
            <person name="Bucci V."/>
            <person name="Atarashi K."/>
            <person name="Xavier R."/>
            <person name="Honda K."/>
        </authorList>
    </citation>
    <scope>NUCLEOTIDE SEQUENCE [LARGE SCALE GENOMIC DNA]</scope>
    <source>
        <strain evidence="2">k04-0078-D8-1</strain>
    </source>
</reference>
<name>A0ABQ0BI86_9FIRM</name>
<protein>
    <submittedName>
        <fullName evidence="1">Uncharacterized protein</fullName>
    </submittedName>
</protein>
<evidence type="ECO:0000313" key="1">
    <source>
        <dbReference type="EMBL" id="GAA6411166.1"/>
    </source>
</evidence>
<dbReference type="EMBL" id="BAABYW010000002">
    <property type="protein sequence ID" value="GAA6411166.1"/>
    <property type="molecule type" value="Genomic_DNA"/>
</dbReference>
<comment type="caution">
    <text evidence="1">The sequence shown here is derived from an EMBL/GenBank/DDBJ whole genome shotgun (WGS) entry which is preliminary data.</text>
</comment>
<keyword evidence="2" id="KW-1185">Reference proteome</keyword>
<organism evidence="1 2">
    <name type="scientific">Blautia hominis</name>
    <dbReference type="NCBI Taxonomy" id="2025493"/>
    <lineage>
        <taxon>Bacteria</taxon>
        <taxon>Bacillati</taxon>
        <taxon>Bacillota</taxon>
        <taxon>Clostridia</taxon>
        <taxon>Lachnospirales</taxon>
        <taxon>Lachnospiraceae</taxon>
        <taxon>Blautia</taxon>
    </lineage>
</organism>
<gene>
    <name evidence="1" type="ORF">K040078D81_52830</name>
</gene>
<dbReference type="Proteomes" id="UP001600943">
    <property type="component" value="Unassembled WGS sequence"/>
</dbReference>
<accession>A0ABQ0BI86</accession>